<sequence length="159" mass="17276">MRRHGAASRDATRTAVGPSTAAMNRTAAPSSIPTWTVSRSRSLSARITGVAARPMSIRLKMANATLVNAGRTVGLRHRVLPDESTVGQHRQQPVRGRRRHTQITGGFTQPDFGLLAEEQQQFQCLVDRLDRILGRNGVSATLPLFLHARNATCASVRAS</sequence>
<protein>
    <submittedName>
        <fullName evidence="2">Uncharacterized protein</fullName>
    </submittedName>
</protein>
<feature type="region of interest" description="Disordered" evidence="1">
    <location>
        <begin position="1"/>
        <end position="28"/>
    </location>
</feature>
<evidence type="ECO:0000256" key="1">
    <source>
        <dbReference type="SAM" id="MobiDB-lite"/>
    </source>
</evidence>
<dbReference type="AlphaFoldDB" id="X8CFX9"/>
<accession>X8CFX9</accession>
<organism evidence="2">
    <name type="scientific">Mycobacterium xenopi 4042</name>
    <dbReference type="NCBI Taxonomy" id="1299334"/>
    <lineage>
        <taxon>Bacteria</taxon>
        <taxon>Bacillati</taxon>
        <taxon>Actinomycetota</taxon>
        <taxon>Actinomycetes</taxon>
        <taxon>Mycobacteriales</taxon>
        <taxon>Mycobacteriaceae</taxon>
        <taxon>Mycobacterium</taxon>
    </lineage>
</organism>
<gene>
    <name evidence="2" type="ORF">I553_1619</name>
</gene>
<dbReference type="PATRIC" id="fig|1299334.3.peg.3422"/>
<reference evidence="2" key="1">
    <citation type="submission" date="2014-01" db="EMBL/GenBank/DDBJ databases">
        <authorList>
            <person name="Brown-Elliot B."/>
            <person name="Wallace R."/>
            <person name="Lenaerts A."/>
            <person name="Ordway D."/>
            <person name="DeGroote M.A."/>
            <person name="Parker T."/>
            <person name="Sizemore C."/>
            <person name="Tallon L.J."/>
            <person name="Sadzewicz L.K."/>
            <person name="Sengamalay N."/>
            <person name="Fraser C.M."/>
            <person name="Hine E."/>
            <person name="Shefchek K.A."/>
            <person name="Das S.P."/>
            <person name="Tettelin H."/>
        </authorList>
    </citation>
    <scope>NUCLEOTIDE SEQUENCE [LARGE SCALE GENOMIC DNA]</scope>
    <source>
        <strain evidence="2">4042</strain>
    </source>
</reference>
<name>X8CFX9_MYCXE</name>
<evidence type="ECO:0000313" key="2">
    <source>
        <dbReference type="EMBL" id="EUA54726.1"/>
    </source>
</evidence>
<proteinExistence type="predicted"/>
<dbReference type="EMBL" id="JAOB01000032">
    <property type="protein sequence ID" value="EUA54726.1"/>
    <property type="molecule type" value="Genomic_DNA"/>
</dbReference>
<comment type="caution">
    <text evidence="2">The sequence shown here is derived from an EMBL/GenBank/DDBJ whole genome shotgun (WGS) entry which is preliminary data.</text>
</comment>